<dbReference type="GO" id="GO:0005737">
    <property type="term" value="C:cytoplasm"/>
    <property type="evidence" value="ECO:0007669"/>
    <property type="project" value="TreeGrafter"/>
</dbReference>
<proteinExistence type="predicted"/>
<dbReference type="Proteomes" id="UP000019486">
    <property type="component" value="Unassembled WGS sequence"/>
</dbReference>
<dbReference type="InterPro" id="IPR036291">
    <property type="entry name" value="NAD(P)-bd_dom_sf"/>
</dbReference>
<feature type="domain" description="NAD-dependent epimerase/dehydratase" evidence="1">
    <location>
        <begin position="3"/>
        <end position="226"/>
    </location>
</feature>
<dbReference type="GO" id="GO:0004029">
    <property type="term" value="F:aldehyde dehydrogenase (NAD+) activity"/>
    <property type="evidence" value="ECO:0007669"/>
    <property type="project" value="TreeGrafter"/>
</dbReference>
<dbReference type="STRING" id="1385369.N825_19385"/>
<comment type="caution">
    <text evidence="2">The sequence shown here is derived from an EMBL/GenBank/DDBJ whole genome shotgun (WGS) entry which is preliminary data.</text>
</comment>
<name>W9HBG1_9PROT</name>
<dbReference type="SUPFAM" id="SSF51735">
    <property type="entry name" value="NAD(P)-binding Rossmann-fold domains"/>
    <property type="match status" value="1"/>
</dbReference>
<dbReference type="PATRIC" id="fig|1385369.3.peg.804"/>
<reference evidence="2 3" key="1">
    <citation type="submission" date="2013-08" db="EMBL/GenBank/DDBJ databases">
        <title>The genome sequence of Skermanella stibiiresistens.</title>
        <authorList>
            <person name="Zhu W."/>
            <person name="Wang G."/>
        </authorList>
    </citation>
    <scope>NUCLEOTIDE SEQUENCE [LARGE SCALE GENOMIC DNA]</scope>
    <source>
        <strain evidence="2 3">SB22</strain>
    </source>
</reference>
<sequence length="324" mass="34194">MTLVTGGSGFLGRHLVAALLARGTRVRVLDPTIAGLPPEVQAVRGTVTDPASVARALDGVDVVHHLAGLPDLWLPDGSRFDQVNRVGTEIVLEQAARRGMTRVVHCSTEGVLIPWPRRRGGTIDERADARFEDMAGPYCRSKFLAEKAALDAARGGLPVVVVNPTALIGPGDRNGTPPSGMIRMLAAGAMPFHLACRLNLVDARDVALGHILAAEKGSVGERYILGGENIAMADLIRAVASLTGHPGRSLAIPRWLALATGHASEWLADHVTRKAPQAPLTGVRLALAGGDFDSGKARRELGFNPRPLAETLTDTLKDMALSTA</sequence>
<evidence type="ECO:0000313" key="2">
    <source>
        <dbReference type="EMBL" id="EWY42076.1"/>
    </source>
</evidence>
<evidence type="ECO:0000259" key="1">
    <source>
        <dbReference type="Pfam" id="PF01370"/>
    </source>
</evidence>
<dbReference type="Gene3D" id="3.40.50.720">
    <property type="entry name" value="NAD(P)-binding Rossmann-like Domain"/>
    <property type="match status" value="1"/>
</dbReference>
<dbReference type="AlphaFoldDB" id="W9HBG1"/>
<dbReference type="PANTHER" id="PTHR48079:SF6">
    <property type="entry name" value="NAD(P)-BINDING DOMAIN-CONTAINING PROTEIN-RELATED"/>
    <property type="match status" value="1"/>
</dbReference>
<dbReference type="InterPro" id="IPR001509">
    <property type="entry name" value="Epimerase_deHydtase"/>
</dbReference>
<keyword evidence="3" id="KW-1185">Reference proteome</keyword>
<dbReference type="PANTHER" id="PTHR48079">
    <property type="entry name" value="PROTEIN YEEZ"/>
    <property type="match status" value="1"/>
</dbReference>
<dbReference type="EMBL" id="AVFL01000002">
    <property type="protein sequence ID" value="EWY42076.1"/>
    <property type="molecule type" value="Genomic_DNA"/>
</dbReference>
<dbReference type="Pfam" id="PF01370">
    <property type="entry name" value="Epimerase"/>
    <property type="match status" value="1"/>
</dbReference>
<evidence type="ECO:0000313" key="3">
    <source>
        <dbReference type="Proteomes" id="UP000019486"/>
    </source>
</evidence>
<organism evidence="2 3">
    <name type="scientific">Skermanella stibiiresistens SB22</name>
    <dbReference type="NCBI Taxonomy" id="1385369"/>
    <lineage>
        <taxon>Bacteria</taxon>
        <taxon>Pseudomonadati</taxon>
        <taxon>Pseudomonadota</taxon>
        <taxon>Alphaproteobacteria</taxon>
        <taxon>Rhodospirillales</taxon>
        <taxon>Azospirillaceae</taxon>
        <taxon>Skermanella</taxon>
    </lineage>
</organism>
<protein>
    <submittedName>
        <fullName evidence="2">Dihydroflavonol-4-reductase</fullName>
    </submittedName>
</protein>
<dbReference type="InterPro" id="IPR051783">
    <property type="entry name" value="NAD(P)-dependent_oxidoreduct"/>
</dbReference>
<accession>W9HBG1</accession>
<gene>
    <name evidence="2" type="ORF">N825_19385</name>
</gene>